<dbReference type="GO" id="GO:0030420">
    <property type="term" value="P:establishment of competence for transformation"/>
    <property type="evidence" value="ECO:0007669"/>
    <property type="project" value="InterPro"/>
</dbReference>
<dbReference type="InterPro" id="IPR035681">
    <property type="entry name" value="ComA-like_MBL"/>
</dbReference>
<feature type="transmembrane region" description="Helical" evidence="6">
    <location>
        <begin position="474"/>
        <end position="493"/>
    </location>
</feature>
<feature type="transmembrane region" description="Helical" evidence="6">
    <location>
        <begin position="261"/>
        <end position="284"/>
    </location>
</feature>
<evidence type="ECO:0000256" key="3">
    <source>
        <dbReference type="ARBA" id="ARBA00022692"/>
    </source>
</evidence>
<dbReference type="SMART" id="SM00849">
    <property type="entry name" value="Lactamase_B"/>
    <property type="match status" value="1"/>
</dbReference>
<evidence type="ECO:0000256" key="1">
    <source>
        <dbReference type="ARBA" id="ARBA00004651"/>
    </source>
</evidence>
<dbReference type="SUPFAM" id="SSF56281">
    <property type="entry name" value="Metallo-hydrolase/oxidoreductase"/>
    <property type="match status" value="1"/>
</dbReference>
<dbReference type="InterPro" id="IPR036866">
    <property type="entry name" value="RibonucZ/Hydroxyglut_hydro"/>
</dbReference>
<accession>A0A917LUL4</accession>
<dbReference type="Gene3D" id="3.60.15.10">
    <property type="entry name" value="Ribonuclease Z/Hydroxyacylglutathione hydrolase-like"/>
    <property type="match status" value="1"/>
</dbReference>
<name>A0A917LUL4_9GAMM</name>
<evidence type="ECO:0000256" key="2">
    <source>
        <dbReference type="ARBA" id="ARBA00022475"/>
    </source>
</evidence>
<dbReference type="Pfam" id="PF00753">
    <property type="entry name" value="Lactamase_B"/>
    <property type="match status" value="1"/>
</dbReference>
<keyword evidence="2" id="KW-1003">Cell membrane</keyword>
<keyword evidence="3 6" id="KW-0812">Transmembrane</keyword>
<sequence>MRLVMLLLSVCLGMALVALWRDIPDTVAALALPGVIFAICLTIASGALLSVKWRWLALLFAMLAGHCWALDWAAGVLAQRLPDAWVRQDIWVRGQVSSLIEPALRGQRFTLKVDRACLRLLPENCDWQSAQFSGTTIELRDYSMLAILPGERWRLRVRLRPVHGQANPGGFDLEQRRFARGITTQGYVRDTGFNQPVEYASGLLDDSASRLLRWRVGIADRLRQGEKRQHTDILTALIIGSDHGLSDATWDLLAHTGTTHLLVVSGLHIGLIATFSYLLCRLILRFIPYCWPRLLFWQPAQRLAAIGAIFSALFYSMLAGFSLPTQRAVVMILVLLLGRSSRYRLRSSQSLVLAATLVLMLNPLAIWQAGFWMSFVAVAGLLLAMTGYHRRNPRWQGLRIACVQWRCWVSYCSWYLLRPQMVVSIALLVPLLAGPGAFSVISPLSNLVAVPLMGFLIVPMALTGAALGTISSVLGAACWFVADLGIELLLGWLTWMASTASSLGEVGQGGYRASLGVVAWMLAAIGSLALLLPRGMLPRLPATLLFFPLIWPAPPRSGLNAGEVAVTVIDVGQGLSVLLRTAQHQVLFDTGPPRGEGQRAALGILPVLARHGVDRLDAVIVSHWHDDHAGAIPGLLAQLPIDTVHFGGQLPAQYGEPRHWLPCQGGSGWRFDSVTFEFLHPSPSQSGQERISGKVNNTSCVLRVSNGRESLLLTGDIEAAVEHHLLSQSPQRLNATWLVAPHHGSNTSSTGQFLDAVDPQCMLISAGAYNRFNHPHPDVIQRTQGRGICLMNTAESGALQYLMSATGAEGGNKAQKQHLWREYRQQQARFWRAPPLP</sequence>
<evidence type="ECO:0000256" key="6">
    <source>
        <dbReference type="SAM" id="Phobius"/>
    </source>
</evidence>
<feature type="transmembrane region" description="Helical" evidence="6">
    <location>
        <begin position="447"/>
        <end position="467"/>
    </location>
</feature>
<dbReference type="InterPro" id="IPR052159">
    <property type="entry name" value="Competence_DNA_uptake"/>
</dbReference>
<dbReference type="Pfam" id="PF13567">
    <property type="entry name" value="DUF4131"/>
    <property type="match status" value="1"/>
</dbReference>
<proteinExistence type="predicted"/>
<feature type="transmembrane region" description="Helical" evidence="6">
    <location>
        <begin position="56"/>
        <end position="78"/>
    </location>
</feature>
<dbReference type="NCBIfam" id="TIGR00360">
    <property type="entry name" value="ComEC_N-term"/>
    <property type="match status" value="1"/>
</dbReference>
<keyword evidence="4 6" id="KW-1133">Transmembrane helix</keyword>
<dbReference type="EMBL" id="BMIY01000005">
    <property type="protein sequence ID" value="GGG56299.1"/>
    <property type="molecule type" value="Genomic_DNA"/>
</dbReference>
<dbReference type="CDD" id="cd07731">
    <property type="entry name" value="ComA-like_MBL-fold"/>
    <property type="match status" value="1"/>
</dbReference>
<evidence type="ECO:0000313" key="8">
    <source>
        <dbReference type="EMBL" id="GGG56299.1"/>
    </source>
</evidence>
<comment type="caution">
    <text evidence="8">The sequence shown here is derived from an EMBL/GenBank/DDBJ whole genome shotgun (WGS) entry which is preliminary data.</text>
</comment>
<dbReference type="GO" id="GO:0005886">
    <property type="term" value="C:plasma membrane"/>
    <property type="evidence" value="ECO:0007669"/>
    <property type="project" value="UniProtKB-SubCell"/>
</dbReference>
<reference evidence="8" key="1">
    <citation type="journal article" date="2014" name="Int. J. Syst. Evol. Microbiol.">
        <title>Complete genome sequence of Corynebacterium casei LMG S-19264T (=DSM 44701T), isolated from a smear-ripened cheese.</title>
        <authorList>
            <consortium name="US DOE Joint Genome Institute (JGI-PGF)"/>
            <person name="Walter F."/>
            <person name="Albersmeier A."/>
            <person name="Kalinowski J."/>
            <person name="Ruckert C."/>
        </authorList>
    </citation>
    <scope>NUCLEOTIDE SEQUENCE</scope>
    <source>
        <strain evidence="8">CGMCC 1.15425</strain>
    </source>
</reference>
<evidence type="ECO:0000313" key="9">
    <source>
        <dbReference type="Proteomes" id="UP000627715"/>
    </source>
</evidence>
<evidence type="ECO:0000259" key="7">
    <source>
        <dbReference type="SMART" id="SM00849"/>
    </source>
</evidence>
<dbReference type="PANTHER" id="PTHR30619">
    <property type="entry name" value="DNA INTERNALIZATION/COMPETENCE PROTEIN COMEC/REC2"/>
    <property type="match status" value="1"/>
</dbReference>
<dbReference type="Proteomes" id="UP000627715">
    <property type="component" value="Unassembled WGS sequence"/>
</dbReference>
<gene>
    <name evidence="8" type="primary">comA</name>
    <name evidence="8" type="ORF">GCM10011403_11780</name>
</gene>
<dbReference type="Pfam" id="PF03772">
    <property type="entry name" value="Competence"/>
    <property type="match status" value="1"/>
</dbReference>
<dbReference type="InterPro" id="IPR025405">
    <property type="entry name" value="DUF4131"/>
</dbReference>
<reference evidence="8" key="2">
    <citation type="submission" date="2020-09" db="EMBL/GenBank/DDBJ databases">
        <authorList>
            <person name="Sun Q."/>
            <person name="Zhou Y."/>
        </authorList>
    </citation>
    <scope>NUCLEOTIDE SEQUENCE</scope>
    <source>
        <strain evidence="8">CGMCC 1.15425</strain>
    </source>
</reference>
<protein>
    <submittedName>
        <fullName evidence="8">DNA internalization-related competence protein ComEC/Rec2</fullName>
    </submittedName>
</protein>
<dbReference type="InterPro" id="IPR004797">
    <property type="entry name" value="Competence_ComEC/Rec2"/>
</dbReference>
<organism evidence="8 9">
    <name type="scientific">Pseudohongiella nitratireducens</name>
    <dbReference type="NCBI Taxonomy" id="1768907"/>
    <lineage>
        <taxon>Bacteria</taxon>
        <taxon>Pseudomonadati</taxon>
        <taxon>Pseudomonadota</taxon>
        <taxon>Gammaproteobacteria</taxon>
        <taxon>Pseudomonadales</taxon>
        <taxon>Pseudohongiellaceae</taxon>
        <taxon>Pseudohongiella</taxon>
    </lineage>
</organism>
<evidence type="ECO:0000256" key="5">
    <source>
        <dbReference type="ARBA" id="ARBA00023136"/>
    </source>
</evidence>
<dbReference type="RefSeq" id="WP_068812843.1">
    <property type="nucleotide sequence ID" value="NZ_BMIY01000005.1"/>
</dbReference>
<feature type="transmembrane region" description="Helical" evidence="6">
    <location>
        <begin position="513"/>
        <end position="532"/>
    </location>
</feature>
<evidence type="ECO:0000256" key="4">
    <source>
        <dbReference type="ARBA" id="ARBA00022989"/>
    </source>
</evidence>
<dbReference type="PANTHER" id="PTHR30619:SF1">
    <property type="entry name" value="RECOMBINATION PROTEIN 2"/>
    <property type="match status" value="1"/>
</dbReference>
<keyword evidence="9" id="KW-1185">Reference proteome</keyword>
<dbReference type="AlphaFoldDB" id="A0A917LUL4"/>
<dbReference type="InterPro" id="IPR004477">
    <property type="entry name" value="ComEC_N"/>
</dbReference>
<feature type="transmembrane region" description="Helical" evidence="6">
    <location>
        <begin position="27"/>
        <end position="49"/>
    </location>
</feature>
<dbReference type="InterPro" id="IPR001279">
    <property type="entry name" value="Metallo-B-lactamas"/>
</dbReference>
<feature type="domain" description="Metallo-beta-lactamase" evidence="7">
    <location>
        <begin position="573"/>
        <end position="768"/>
    </location>
</feature>
<comment type="subcellular location">
    <subcellularLocation>
        <location evidence="1">Cell membrane</location>
        <topology evidence="1">Multi-pass membrane protein</topology>
    </subcellularLocation>
</comment>
<dbReference type="OrthoDB" id="9761531at2"/>
<keyword evidence="5 6" id="KW-0472">Membrane</keyword>
<dbReference type="NCBIfam" id="TIGR00361">
    <property type="entry name" value="ComEC_Rec2"/>
    <property type="match status" value="1"/>
</dbReference>
<feature type="transmembrane region" description="Helical" evidence="6">
    <location>
        <begin position="296"/>
        <end position="315"/>
    </location>
</feature>
<feature type="transmembrane region" description="Helical" evidence="6">
    <location>
        <begin position="372"/>
        <end position="389"/>
    </location>
</feature>